<dbReference type="InterPro" id="IPR010995">
    <property type="entry name" value="DNA_repair_Rad51/TF_NusA_a-hlx"/>
</dbReference>
<comment type="subcellular location">
    <subcellularLocation>
        <location evidence="1">Nucleus</location>
    </subcellularLocation>
</comment>
<reference evidence="12 13" key="1">
    <citation type="submission" date="2023-10" db="EMBL/GenBank/DDBJ databases">
        <authorList>
            <person name="Maclean D."/>
            <person name="Macfadyen A."/>
        </authorList>
    </citation>
    <scope>NUCLEOTIDE SEQUENCE [LARGE SCALE GENOMIC DNA]</scope>
</reference>
<dbReference type="GO" id="GO:0003697">
    <property type="term" value="F:single-stranded DNA binding"/>
    <property type="evidence" value="ECO:0007669"/>
    <property type="project" value="TreeGrafter"/>
</dbReference>
<dbReference type="PROSITE" id="PS50162">
    <property type="entry name" value="RECA_2"/>
    <property type="match status" value="1"/>
</dbReference>
<dbReference type="GO" id="GO:0000794">
    <property type="term" value="C:condensed nuclear chromosome"/>
    <property type="evidence" value="ECO:0007669"/>
    <property type="project" value="TreeGrafter"/>
</dbReference>
<dbReference type="Gene3D" id="3.40.50.300">
    <property type="entry name" value="P-loop containing nucleotide triphosphate hydrolases"/>
    <property type="match status" value="1"/>
</dbReference>
<keyword evidence="4 9" id="KW-0067">ATP-binding</keyword>
<evidence type="ECO:0000256" key="1">
    <source>
        <dbReference type="ARBA" id="ARBA00004123"/>
    </source>
</evidence>
<evidence type="ECO:0000256" key="2">
    <source>
        <dbReference type="ARBA" id="ARBA00008897"/>
    </source>
</evidence>
<feature type="domain" description="RecA family profile 2" evidence="11">
    <location>
        <begin position="278"/>
        <end position="341"/>
    </location>
</feature>
<evidence type="ECO:0000256" key="7">
    <source>
        <dbReference type="ARBA" id="ARBA00023254"/>
    </source>
</evidence>
<keyword evidence="13" id="KW-1185">Reference proteome</keyword>
<keyword evidence="7" id="KW-0469">Meiosis</keyword>
<dbReference type="Gene3D" id="1.10.150.20">
    <property type="entry name" value="5' to 3' exonuclease, C-terminal subdomain"/>
    <property type="match status" value="1"/>
</dbReference>
<dbReference type="GO" id="GO:0042148">
    <property type="term" value="P:DNA strand invasion"/>
    <property type="evidence" value="ECO:0007669"/>
    <property type="project" value="TreeGrafter"/>
</dbReference>
<keyword evidence="5" id="KW-0238">DNA-binding</keyword>
<protein>
    <submittedName>
        <fullName evidence="12">Meiotic recombination protein DMC1 B</fullName>
    </submittedName>
</protein>
<organism evidence="12 13">
    <name type="scientific">Coccomyxa viridis</name>
    <dbReference type="NCBI Taxonomy" id="1274662"/>
    <lineage>
        <taxon>Eukaryota</taxon>
        <taxon>Viridiplantae</taxon>
        <taxon>Chlorophyta</taxon>
        <taxon>core chlorophytes</taxon>
        <taxon>Trebouxiophyceae</taxon>
        <taxon>Trebouxiophyceae incertae sedis</taxon>
        <taxon>Coccomyxaceae</taxon>
        <taxon>Coccomyxa</taxon>
    </lineage>
</organism>
<dbReference type="GO" id="GO:0140664">
    <property type="term" value="F:ATP-dependent DNA damage sensor activity"/>
    <property type="evidence" value="ECO:0007669"/>
    <property type="project" value="InterPro"/>
</dbReference>
<comment type="similarity">
    <text evidence="2">Belongs to the RecA family. DMC1 subfamily.</text>
</comment>
<evidence type="ECO:0000313" key="13">
    <source>
        <dbReference type="Proteomes" id="UP001314263"/>
    </source>
</evidence>
<dbReference type="GO" id="GO:0000150">
    <property type="term" value="F:DNA strand exchange activity"/>
    <property type="evidence" value="ECO:0007669"/>
    <property type="project" value="InterPro"/>
</dbReference>
<dbReference type="GO" id="GO:0006312">
    <property type="term" value="P:mitotic recombination"/>
    <property type="evidence" value="ECO:0007669"/>
    <property type="project" value="TreeGrafter"/>
</dbReference>
<gene>
    <name evidence="12" type="primary">DMC1B</name>
    <name evidence="12" type="ORF">CVIRNUC_001041</name>
</gene>
<name>A0AAV1HW12_9CHLO</name>
<evidence type="ECO:0000256" key="8">
    <source>
        <dbReference type="ARBA" id="ARBA00023306"/>
    </source>
</evidence>
<proteinExistence type="inferred from homology"/>
<dbReference type="InterPro" id="IPR013632">
    <property type="entry name" value="Rad51_C"/>
</dbReference>
<dbReference type="GO" id="GO:0070192">
    <property type="term" value="P:chromosome organization involved in meiotic cell cycle"/>
    <property type="evidence" value="ECO:0007669"/>
    <property type="project" value="TreeGrafter"/>
</dbReference>
<dbReference type="Pfam" id="PF14520">
    <property type="entry name" value="HHH_5"/>
    <property type="match status" value="1"/>
</dbReference>
<evidence type="ECO:0000256" key="9">
    <source>
        <dbReference type="RuleBase" id="RU003422"/>
    </source>
</evidence>
<dbReference type="InterPro" id="IPR020587">
    <property type="entry name" value="RecA_monomer-monomer_interface"/>
</dbReference>
<dbReference type="FunFam" id="3.40.50.300:FF:000239">
    <property type="entry name" value="Meiotic recombination protein DMC1"/>
    <property type="match status" value="1"/>
</dbReference>
<evidence type="ECO:0000256" key="3">
    <source>
        <dbReference type="ARBA" id="ARBA00022741"/>
    </source>
</evidence>
<dbReference type="InterPro" id="IPR027417">
    <property type="entry name" value="P-loop_NTPase"/>
</dbReference>
<dbReference type="GO" id="GO:0003690">
    <property type="term" value="F:double-stranded DNA binding"/>
    <property type="evidence" value="ECO:0007669"/>
    <property type="project" value="TreeGrafter"/>
</dbReference>
<dbReference type="NCBIfam" id="NF003301">
    <property type="entry name" value="PRK04301.1"/>
    <property type="match status" value="1"/>
</dbReference>
<evidence type="ECO:0000256" key="4">
    <source>
        <dbReference type="ARBA" id="ARBA00022840"/>
    </source>
</evidence>
<dbReference type="EMBL" id="CAUYUE010000002">
    <property type="protein sequence ID" value="CAK0738426.1"/>
    <property type="molecule type" value="Genomic_DNA"/>
</dbReference>
<feature type="domain" description="RecA family profile 1" evidence="10">
    <location>
        <begin position="100"/>
        <end position="271"/>
    </location>
</feature>
<comment type="caution">
    <text evidence="12">The sequence shown here is derived from an EMBL/GenBank/DDBJ whole genome shotgun (WGS) entry which is preliminary data.</text>
</comment>
<accession>A0AAV1HW12</accession>
<dbReference type="SUPFAM" id="SSF52540">
    <property type="entry name" value="P-loop containing nucleoside triphosphate hydrolases"/>
    <property type="match status" value="1"/>
</dbReference>
<dbReference type="InterPro" id="IPR020588">
    <property type="entry name" value="RecA_ATP-bd"/>
</dbReference>
<dbReference type="SUPFAM" id="SSF47794">
    <property type="entry name" value="Rad51 N-terminal domain-like"/>
    <property type="match status" value="1"/>
</dbReference>
<evidence type="ECO:0000313" key="12">
    <source>
        <dbReference type="EMBL" id="CAK0738426.1"/>
    </source>
</evidence>
<dbReference type="PIRSF" id="PIRSF005856">
    <property type="entry name" value="Rad51"/>
    <property type="match status" value="1"/>
</dbReference>
<dbReference type="PANTHER" id="PTHR22942">
    <property type="entry name" value="RECA/RAD51/RADA DNA STRAND-PAIRING FAMILY MEMBER"/>
    <property type="match status" value="1"/>
</dbReference>
<keyword evidence="6" id="KW-0539">Nucleus</keyword>
<dbReference type="GO" id="GO:0007131">
    <property type="term" value="P:reciprocal meiotic recombination"/>
    <property type="evidence" value="ECO:0007669"/>
    <property type="project" value="InterPro"/>
</dbReference>
<dbReference type="InterPro" id="IPR016467">
    <property type="entry name" value="DNA_recomb/repair_RecA-like"/>
</dbReference>
<sequence length="341" mass="37475">MAAALEEHQLSLQQEELEVEEFQLIEKLQQLGINAGDIKKAKEAGYHTCESLLMNTRKKLAEIKGLSDAKVEKLLDAARKLCSNYGWQTAKTMEIQRQKEIVKISVGAQAVNELLGGGIESRCITEIYGEFRTGKTQICHTLCVTTQLPVEQGGGAGKVAYIDTEGTFRAEKIRAIAARFDLDADAVLDNIIHARAYTHEAQTDLLVPLAAKMSEEPFRLVIMDSVAANLRVDFTGRGELAERQQKLGFMMSRLRKLSEEFNVAVVITNHVVSDPSGGAVFVADPKKPVGGHVLAHACTIRLSLRKGKGEQRLMKVVDAPNLPEAEASFQLSTEGIIDYKD</sequence>
<keyword evidence="8" id="KW-0131">Cell cycle</keyword>
<dbReference type="PANTHER" id="PTHR22942:SF30">
    <property type="entry name" value="MEIOTIC RECOMBINATION PROTEIN DMC1_LIM15 HOMOLOG"/>
    <property type="match status" value="1"/>
</dbReference>
<evidence type="ECO:0000256" key="6">
    <source>
        <dbReference type="ARBA" id="ARBA00023242"/>
    </source>
</evidence>
<dbReference type="Proteomes" id="UP001314263">
    <property type="component" value="Unassembled WGS sequence"/>
</dbReference>
<evidence type="ECO:0000259" key="11">
    <source>
        <dbReference type="PROSITE" id="PS50163"/>
    </source>
</evidence>
<dbReference type="PROSITE" id="PS50163">
    <property type="entry name" value="RECA_3"/>
    <property type="match status" value="1"/>
</dbReference>
<dbReference type="Pfam" id="PF08423">
    <property type="entry name" value="Rad51"/>
    <property type="match status" value="1"/>
</dbReference>
<dbReference type="AlphaFoldDB" id="A0AAV1HW12"/>
<dbReference type="NCBIfam" id="TIGR02238">
    <property type="entry name" value="recomb_DMC1"/>
    <property type="match status" value="1"/>
</dbReference>
<keyword evidence="3 9" id="KW-0547">Nucleotide-binding</keyword>
<evidence type="ECO:0000256" key="5">
    <source>
        <dbReference type="ARBA" id="ARBA00023125"/>
    </source>
</evidence>
<dbReference type="GO" id="GO:0005524">
    <property type="term" value="F:ATP binding"/>
    <property type="evidence" value="ECO:0007669"/>
    <property type="project" value="UniProtKB-KW"/>
</dbReference>
<dbReference type="GO" id="GO:0000730">
    <property type="term" value="P:DNA recombinase assembly"/>
    <property type="evidence" value="ECO:0007669"/>
    <property type="project" value="TreeGrafter"/>
</dbReference>
<dbReference type="InterPro" id="IPR011940">
    <property type="entry name" value="Dmc1"/>
</dbReference>
<evidence type="ECO:0000259" key="10">
    <source>
        <dbReference type="PROSITE" id="PS50162"/>
    </source>
</evidence>